<dbReference type="PANTHER" id="PTHR44846:SF1">
    <property type="entry name" value="MANNOSYL-D-GLYCERATE TRANSPORT_METABOLISM SYSTEM REPRESSOR MNGR-RELATED"/>
    <property type="match status" value="1"/>
</dbReference>
<dbReference type="InterPro" id="IPR000524">
    <property type="entry name" value="Tscrpt_reg_HTH_GntR"/>
</dbReference>
<evidence type="ECO:0000259" key="4">
    <source>
        <dbReference type="PROSITE" id="PS50949"/>
    </source>
</evidence>
<name>A0A841K7Q5_9BACT</name>
<dbReference type="PRINTS" id="PR00035">
    <property type="entry name" value="HTHGNTR"/>
</dbReference>
<dbReference type="Proteomes" id="UP000538666">
    <property type="component" value="Unassembled WGS sequence"/>
</dbReference>
<dbReference type="SMART" id="SM00345">
    <property type="entry name" value="HTH_GNTR"/>
    <property type="match status" value="1"/>
</dbReference>
<comment type="caution">
    <text evidence="5">The sequence shown here is derived from an EMBL/GenBank/DDBJ whole genome shotgun (WGS) entry which is preliminary data.</text>
</comment>
<keyword evidence="2" id="KW-0238">DNA-binding</keyword>
<dbReference type="Gene3D" id="3.40.1410.10">
    <property type="entry name" value="Chorismate lyase-like"/>
    <property type="match status" value="1"/>
</dbReference>
<dbReference type="RefSeq" id="WP_050058241.1">
    <property type="nucleotide sequence ID" value="NZ_JACHEK010000009.1"/>
</dbReference>
<dbReference type="GO" id="GO:0003677">
    <property type="term" value="F:DNA binding"/>
    <property type="evidence" value="ECO:0007669"/>
    <property type="project" value="UniProtKB-KW"/>
</dbReference>
<evidence type="ECO:0000256" key="1">
    <source>
        <dbReference type="ARBA" id="ARBA00023015"/>
    </source>
</evidence>
<keyword evidence="1" id="KW-0805">Transcription regulation</keyword>
<dbReference type="InterPro" id="IPR050679">
    <property type="entry name" value="Bact_HTH_transcr_reg"/>
</dbReference>
<sequence>MPKSRIISSQDQEPSVQLLDKKGFIPLYYQIQRALMEQIQSGQLSEGDPLASEEELSRYYQVSRMTARQALHGLKTKGYAFSEKGRGTFVTRPKLEKNILHLQGFTEDMRQRGMKASSRLLEQSVVKADDSLAEKLKLTSVDRVMRLRRLRLADGTPMAIEESNIPLMQFPGLDRIDFAKHSLYQTLRERYGVRVGYADEIIEALPATREEAELLTIPKRASILSISRIILTTQESPIEAACSRYRGDRYRASIRVPMTTIE</sequence>
<protein>
    <submittedName>
        <fullName evidence="5">GntR family transcriptional regulator</fullName>
    </submittedName>
</protein>
<dbReference type="AlphaFoldDB" id="A0A841K7Q5"/>
<dbReference type="InterPro" id="IPR011663">
    <property type="entry name" value="UTRA"/>
</dbReference>
<evidence type="ECO:0000313" key="5">
    <source>
        <dbReference type="EMBL" id="MBB6146314.1"/>
    </source>
</evidence>
<dbReference type="PROSITE" id="PS50949">
    <property type="entry name" value="HTH_GNTR"/>
    <property type="match status" value="1"/>
</dbReference>
<accession>A0A841K7Q5</accession>
<gene>
    <name evidence="5" type="ORF">HNQ77_004286</name>
</gene>
<reference evidence="5 6" key="1">
    <citation type="submission" date="2020-08" db="EMBL/GenBank/DDBJ databases">
        <title>Genomic Encyclopedia of Type Strains, Phase IV (KMG-IV): sequencing the most valuable type-strain genomes for metagenomic binning, comparative biology and taxonomic classification.</title>
        <authorList>
            <person name="Goeker M."/>
        </authorList>
    </citation>
    <scope>NUCLEOTIDE SEQUENCE [LARGE SCALE GENOMIC DNA]</scope>
    <source>
        <strain evidence="5 6">DSM 103733</strain>
    </source>
</reference>
<dbReference type="SUPFAM" id="SSF64288">
    <property type="entry name" value="Chorismate lyase-like"/>
    <property type="match status" value="1"/>
</dbReference>
<dbReference type="Pfam" id="PF00392">
    <property type="entry name" value="GntR"/>
    <property type="match status" value="1"/>
</dbReference>
<dbReference type="EMBL" id="JACHEK010000009">
    <property type="protein sequence ID" value="MBB6146314.1"/>
    <property type="molecule type" value="Genomic_DNA"/>
</dbReference>
<dbReference type="SUPFAM" id="SSF46785">
    <property type="entry name" value="Winged helix' DNA-binding domain"/>
    <property type="match status" value="1"/>
</dbReference>
<dbReference type="SMART" id="SM00866">
    <property type="entry name" value="UTRA"/>
    <property type="match status" value="1"/>
</dbReference>
<feature type="domain" description="HTH gntR-type" evidence="4">
    <location>
        <begin position="25"/>
        <end position="93"/>
    </location>
</feature>
<proteinExistence type="predicted"/>
<evidence type="ECO:0000313" key="6">
    <source>
        <dbReference type="Proteomes" id="UP000538666"/>
    </source>
</evidence>
<dbReference type="InterPro" id="IPR036390">
    <property type="entry name" value="WH_DNA-bd_sf"/>
</dbReference>
<evidence type="ECO:0000256" key="2">
    <source>
        <dbReference type="ARBA" id="ARBA00023125"/>
    </source>
</evidence>
<dbReference type="CDD" id="cd07377">
    <property type="entry name" value="WHTH_GntR"/>
    <property type="match status" value="1"/>
</dbReference>
<evidence type="ECO:0000256" key="3">
    <source>
        <dbReference type="ARBA" id="ARBA00023163"/>
    </source>
</evidence>
<dbReference type="Pfam" id="PF07702">
    <property type="entry name" value="UTRA"/>
    <property type="match status" value="1"/>
</dbReference>
<dbReference type="InterPro" id="IPR028978">
    <property type="entry name" value="Chorismate_lyase_/UTRA_dom_sf"/>
</dbReference>
<dbReference type="Gene3D" id="1.10.10.10">
    <property type="entry name" value="Winged helix-like DNA-binding domain superfamily/Winged helix DNA-binding domain"/>
    <property type="match status" value="1"/>
</dbReference>
<dbReference type="PANTHER" id="PTHR44846">
    <property type="entry name" value="MANNOSYL-D-GLYCERATE TRANSPORT/METABOLISM SYSTEM REPRESSOR MNGR-RELATED"/>
    <property type="match status" value="1"/>
</dbReference>
<keyword evidence="6" id="KW-1185">Reference proteome</keyword>
<dbReference type="InterPro" id="IPR036388">
    <property type="entry name" value="WH-like_DNA-bd_sf"/>
</dbReference>
<organism evidence="5 6">
    <name type="scientific">Silvibacterium bohemicum</name>
    <dbReference type="NCBI Taxonomy" id="1577686"/>
    <lineage>
        <taxon>Bacteria</taxon>
        <taxon>Pseudomonadati</taxon>
        <taxon>Acidobacteriota</taxon>
        <taxon>Terriglobia</taxon>
        <taxon>Terriglobales</taxon>
        <taxon>Acidobacteriaceae</taxon>
        <taxon>Silvibacterium</taxon>
    </lineage>
</organism>
<dbReference type="GO" id="GO:0045892">
    <property type="term" value="P:negative regulation of DNA-templated transcription"/>
    <property type="evidence" value="ECO:0007669"/>
    <property type="project" value="TreeGrafter"/>
</dbReference>
<dbReference type="GO" id="GO:0003700">
    <property type="term" value="F:DNA-binding transcription factor activity"/>
    <property type="evidence" value="ECO:0007669"/>
    <property type="project" value="InterPro"/>
</dbReference>
<keyword evidence="3" id="KW-0804">Transcription</keyword>